<comment type="caution">
    <text evidence="2">The sequence shown here is derived from an EMBL/GenBank/DDBJ whole genome shotgun (WGS) entry which is preliminary data.</text>
</comment>
<reference evidence="2" key="1">
    <citation type="submission" date="2020-07" db="EMBL/GenBank/DDBJ databases">
        <title>Multicomponent nature underlies the extraordinary mechanical properties of spider dragline silk.</title>
        <authorList>
            <person name="Kono N."/>
            <person name="Nakamura H."/>
            <person name="Mori M."/>
            <person name="Yoshida Y."/>
            <person name="Ohtoshi R."/>
            <person name="Malay A.D."/>
            <person name="Moran D.A.P."/>
            <person name="Tomita M."/>
            <person name="Numata K."/>
            <person name="Arakawa K."/>
        </authorList>
    </citation>
    <scope>NUCLEOTIDE SEQUENCE</scope>
</reference>
<protein>
    <submittedName>
        <fullName evidence="2">Uncharacterized protein</fullName>
    </submittedName>
</protein>
<name>A0A8X6JQX3_TRICU</name>
<evidence type="ECO:0000313" key="2">
    <source>
        <dbReference type="EMBL" id="GFR16296.1"/>
    </source>
</evidence>
<evidence type="ECO:0000313" key="3">
    <source>
        <dbReference type="Proteomes" id="UP000887116"/>
    </source>
</evidence>
<accession>A0A8X6JQX3</accession>
<sequence>MERLTYESFDRNRVMCTQLNVNWRTSNCLSGFIWTECSKSMDTGHRLLYEVCRIDELRYRIIYGCGYLGN</sequence>
<dbReference type="EMBL" id="BMAO01033040">
    <property type="protein sequence ID" value="GFQ86614.1"/>
    <property type="molecule type" value="Genomic_DNA"/>
</dbReference>
<gene>
    <name evidence="1" type="ORF">TNCT_394161</name>
    <name evidence="2" type="ORF">TNCT_515141</name>
</gene>
<dbReference type="EMBL" id="BMAO01037234">
    <property type="protein sequence ID" value="GFR16296.1"/>
    <property type="molecule type" value="Genomic_DNA"/>
</dbReference>
<dbReference type="Proteomes" id="UP000887116">
    <property type="component" value="Unassembled WGS sequence"/>
</dbReference>
<organism evidence="2 3">
    <name type="scientific">Trichonephila clavata</name>
    <name type="common">Joro spider</name>
    <name type="synonym">Nephila clavata</name>
    <dbReference type="NCBI Taxonomy" id="2740835"/>
    <lineage>
        <taxon>Eukaryota</taxon>
        <taxon>Metazoa</taxon>
        <taxon>Ecdysozoa</taxon>
        <taxon>Arthropoda</taxon>
        <taxon>Chelicerata</taxon>
        <taxon>Arachnida</taxon>
        <taxon>Araneae</taxon>
        <taxon>Araneomorphae</taxon>
        <taxon>Entelegynae</taxon>
        <taxon>Araneoidea</taxon>
        <taxon>Nephilidae</taxon>
        <taxon>Trichonephila</taxon>
    </lineage>
</organism>
<proteinExistence type="predicted"/>
<evidence type="ECO:0000313" key="1">
    <source>
        <dbReference type="EMBL" id="GFQ86614.1"/>
    </source>
</evidence>
<dbReference type="AlphaFoldDB" id="A0A8X6JQX3"/>
<keyword evidence="3" id="KW-1185">Reference proteome</keyword>